<dbReference type="SUPFAM" id="SSF50494">
    <property type="entry name" value="Trypsin-like serine proteases"/>
    <property type="match status" value="1"/>
</dbReference>
<evidence type="ECO:0000256" key="4">
    <source>
        <dbReference type="SAM" id="MobiDB-lite"/>
    </source>
</evidence>
<dbReference type="InterPro" id="IPR001478">
    <property type="entry name" value="PDZ"/>
</dbReference>
<sequence>MDQTPERRGPGGCAGCLLILAVLAAIVAVLAGRPLLEGGPEEAAPPMLTAPASPSPARTGDARPSGRRPGVVNIDTEQGLRMTRAAGTGILLDGSGLVLTNNHVIQGATRIRGTVTDNGRRFTADVLGYDKSGDIAVIRLRGAAGLRPAAFGDSTRAVPGDPVTAVGNAGGKGGSPRAVTGTIIALGRQITATDQSDGSAERLTEMIETDAPIRPGDSGGPLLNSTGEVIGVNTAASAGFQMEQNGAQRGFAIPSNRALTVARQIQRGESSPTVHIGKTPMLGVEVRSVGPRSTGNPTPAPAASGALISGLIPGGPAEAAGLRRGAVIVALNGRPVVSPSALTDLLLLHRPGDTVQVAWTDTDGRSYTTPVLLAEGPPQ</sequence>
<dbReference type="Pfam" id="PF17820">
    <property type="entry name" value="PDZ_6"/>
    <property type="match status" value="1"/>
</dbReference>
<evidence type="ECO:0000256" key="1">
    <source>
        <dbReference type="ARBA" id="ARBA00010541"/>
    </source>
</evidence>
<reference evidence="8" key="1">
    <citation type="journal article" date="2019" name="Int. J. Syst. Evol. Microbiol.">
        <title>The Global Catalogue of Microorganisms (GCM) 10K type strain sequencing project: providing services to taxonomists for standard genome sequencing and annotation.</title>
        <authorList>
            <consortium name="The Broad Institute Genomics Platform"/>
            <consortium name="The Broad Institute Genome Sequencing Center for Infectious Disease"/>
            <person name="Wu L."/>
            <person name="Ma J."/>
        </authorList>
    </citation>
    <scope>NUCLEOTIDE SEQUENCE [LARGE SCALE GENOMIC DNA]</scope>
    <source>
        <strain evidence="8">KCTC 42087</strain>
    </source>
</reference>
<keyword evidence="5" id="KW-1133">Transmembrane helix</keyword>
<evidence type="ECO:0000256" key="2">
    <source>
        <dbReference type="ARBA" id="ARBA00022670"/>
    </source>
</evidence>
<organism evidence="7 8">
    <name type="scientific">Actinomadura rugatobispora</name>
    <dbReference type="NCBI Taxonomy" id="1994"/>
    <lineage>
        <taxon>Bacteria</taxon>
        <taxon>Bacillati</taxon>
        <taxon>Actinomycetota</taxon>
        <taxon>Actinomycetes</taxon>
        <taxon>Streptosporangiales</taxon>
        <taxon>Thermomonosporaceae</taxon>
        <taxon>Actinomadura</taxon>
    </lineage>
</organism>
<keyword evidence="8" id="KW-1185">Reference proteome</keyword>
<dbReference type="SMART" id="SM00228">
    <property type="entry name" value="PDZ"/>
    <property type="match status" value="1"/>
</dbReference>
<dbReference type="EC" id="3.4.21.-" evidence="7"/>
<keyword evidence="3 7" id="KW-0378">Hydrolase</keyword>
<feature type="domain" description="PDZ" evidence="6">
    <location>
        <begin position="262"/>
        <end position="363"/>
    </location>
</feature>
<proteinExistence type="inferred from homology"/>
<evidence type="ECO:0000259" key="6">
    <source>
        <dbReference type="PROSITE" id="PS50106"/>
    </source>
</evidence>
<comment type="similarity">
    <text evidence="1">Belongs to the peptidase S1C family.</text>
</comment>
<keyword evidence="2 7" id="KW-0645">Protease</keyword>
<evidence type="ECO:0000256" key="5">
    <source>
        <dbReference type="SAM" id="Phobius"/>
    </source>
</evidence>
<dbReference type="Proteomes" id="UP001596074">
    <property type="component" value="Unassembled WGS sequence"/>
</dbReference>
<dbReference type="InterPro" id="IPR009003">
    <property type="entry name" value="Peptidase_S1_PA"/>
</dbReference>
<dbReference type="InterPro" id="IPR041489">
    <property type="entry name" value="PDZ_6"/>
</dbReference>
<keyword evidence="5" id="KW-0472">Membrane</keyword>
<evidence type="ECO:0000256" key="3">
    <source>
        <dbReference type="ARBA" id="ARBA00022801"/>
    </source>
</evidence>
<name>A0ABW0ZVY9_9ACTN</name>
<dbReference type="Gene3D" id="2.30.42.10">
    <property type="match status" value="1"/>
</dbReference>
<comment type="caution">
    <text evidence="7">The sequence shown here is derived from an EMBL/GenBank/DDBJ whole genome shotgun (WGS) entry which is preliminary data.</text>
</comment>
<accession>A0ABW0ZVY9</accession>
<dbReference type="InterPro" id="IPR001940">
    <property type="entry name" value="Peptidase_S1C"/>
</dbReference>
<dbReference type="PRINTS" id="PR00834">
    <property type="entry name" value="PROTEASES2C"/>
</dbReference>
<dbReference type="GO" id="GO:0008233">
    <property type="term" value="F:peptidase activity"/>
    <property type="evidence" value="ECO:0007669"/>
    <property type="project" value="UniProtKB-KW"/>
</dbReference>
<dbReference type="InterPro" id="IPR043504">
    <property type="entry name" value="Peptidase_S1_PA_chymotrypsin"/>
</dbReference>
<feature type="transmembrane region" description="Helical" evidence="5">
    <location>
        <begin position="12"/>
        <end position="31"/>
    </location>
</feature>
<evidence type="ECO:0000313" key="8">
    <source>
        <dbReference type="Proteomes" id="UP001596074"/>
    </source>
</evidence>
<dbReference type="InterPro" id="IPR051201">
    <property type="entry name" value="Chloro_Bact_Ser_Proteases"/>
</dbReference>
<dbReference type="SUPFAM" id="SSF50156">
    <property type="entry name" value="PDZ domain-like"/>
    <property type="match status" value="1"/>
</dbReference>
<feature type="region of interest" description="Disordered" evidence="4">
    <location>
        <begin position="41"/>
        <end position="72"/>
    </location>
</feature>
<evidence type="ECO:0000313" key="7">
    <source>
        <dbReference type="EMBL" id="MFC5746523.1"/>
    </source>
</evidence>
<protein>
    <submittedName>
        <fullName evidence="7">S1C family serine protease</fullName>
        <ecNumber evidence="7">3.4.21.-</ecNumber>
    </submittedName>
</protein>
<dbReference type="GO" id="GO:0006508">
    <property type="term" value="P:proteolysis"/>
    <property type="evidence" value="ECO:0007669"/>
    <property type="project" value="UniProtKB-KW"/>
</dbReference>
<dbReference type="RefSeq" id="WP_378282142.1">
    <property type="nucleotide sequence ID" value="NZ_JBHSON010000014.1"/>
</dbReference>
<keyword evidence="5" id="KW-0812">Transmembrane</keyword>
<dbReference type="Pfam" id="PF13365">
    <property type="entry name" value="Trypsin_2"/>
    <property type="match status" value="1"/>
</dbReference>
<dbReference type="EMBL" id="JBHSON010000014">
    <property type="protein sequence ID" value="MFC5746523.1"/>
    <property type="molecule type" value="Genomic_DNA"/>
</dbReference>
<dbReference type="PANTHER" id="PTHR43343">
    <property type="entry name" value="PEPTIDASE S12"/>
    <property type="match status" value="1"/>
</dbReference>
<gene>
    <name evidence="7" type="ORF">ACFPZN_12945</name>
</gene>
<dbReference type="PANTHER" id="PTHR43343:SF3">
    <property type="entry name" value="PROTEASE DO-LIKE 8, CHLOROPLASTIC"/>
    <property type="match status" value="1"/>
</dbReference>
<dbReference type="Gene3D" id="2.40.10.10">
    <property type="entry name" value="Trypsin-like serine proteases"/>
    <property type="match status" value="2"/>
</dbReference>
<dbReference type="InterPro" id="IPR036034">
    <property type="entry name" value="PDZ_sf"/>
</dbReference>
<dbReference type="PROSITE" id="PS50106">
    <property type="entry name" value="PDZ"/>
    <property type="match status" value="1"/>
</dbReference>